<dbReference type="KEGG" id="cser:CCO03_07130"/>
<protein>
    <submittedName>
        <fullName evidence="2">Uncharacterized protein</fullName>
    </submittedName>
</protein>
<proteinExistence type="predicted"/>
<dbReference type="Proteomes" id="UP000196138">
    <property type="component" value="Chromosome"/>
</dbReference>
<name>A0A1Y0ELN0_9BURK</name>
<gene>
    <name evidence="2" type="ORF">CCO03_07130</name>
</gene>
<sequence>MNTLSFRLAVAAALTLSAPLLALAGPDHKHGKHRSHKETYWDGPCKVERKWKSNGTYQEKRKCEPVRARHVQPVYQEPAIVINPQIVIRP</sequence>
<dbReference type="AlphaFoldDB" id="A0A1Y0ELN0"/>
<evidence type="ECO:0000256" key="1">
    <source>
        <dbReference type="SAM" id="SignalP"/>
    </source>
</evidence>
<feature type="signal peptide" evidence="1">
    <location>
        <begin position="1"/>
        <end position="24"/>
    </location>
</feature>
<feature type="chain" id="PRO_5012078501" evidence="1">
    <location>
        <begin position="25"/>
        <end position="90"/>
    </location>
</feature>
<dbReference type="RefSeq" id="WP_087279123.1">
    <property type="nucleotide sequence ID" value="NZ_CP021455.1"/>
</dbReference>
<keyword evidence="3" id="KW-1185">Reference proteome</keyword>
<evidence type="ECO:0000313" key="2">
    <source>
        <dbReference type="EMBL" id="ARU04476.1"/>
    </source>
</evidence>
<dbReference type="OrthoDB" id="6931506at2"/>
<organism evidence="2 3">
    <name type="scientific">Comamonas serinivorans</name>
    <dbReference type="NCBI Taxonomy" id="1082851"/>
    <lineage>
        <taxon>Bacteria</taxon>
        <taxon>Pseudomonadati</taxon>
        <taxon>Pseudomonadota</taxon>
        <taxon>Betaproteobacteria</taxon>
        <taxon>Burkholderiales</taxon>
        <taxon>Comamonadaceae</taxon>
        <taxon>Comamonas</taxon>
    </lineage>
</organism>
<reference evidence="2 3" key="1">
    <citation type="submission" date="2017-05" db="EMBL/GenBank/DDBJ databases">
        <authorList>
            <person name="Song R."/>
            <person name="Chenine A.L."/>
            <person name="Ruprecht R.M."/>
        </authorList>
    </citation>
    <scope>NUCLEOTIDE SEQUENCE [LARGE SCALE GENOMIC DNA]</scope>
    <source>
        <strain evidence="2 3">DSM 26136</strain>
    </source>
</reference>
<keyword evidence="1" id="KW-0732">Signal</keyword>
<dbReference type="EMBL" id="CP021455">
    <property type="protein sequence ID" value="ARU04476.1"/>
    <property type="molecule type" value="Genomic_DNA"/>
</dbReference>
<accession>A0A1Y0ELN0</accession>
<evidence type="ECO:0000313" key="3">
    <source>
        <dbReference type="Proteomes" id="UP000196138"/>
    </source>
</evidence>